<dbReference type="AlphaFoldDB" id="A0AAJ4JYQ2"/>
<sequence>MYKVLLAQVDFNRQMDDKENLFFDVFTFMQLDEDDMPIPKEYIISWIKKDSNLSNDLPEMKKGNYYLINLKFPVVTDRKTGKEYNKVSVVKVVPYDRQQDFINKYSNNSAITESNS</sequence>
<evidence type="ECO:0000313" key="2">
    <source>
        <dbReference type="Proteomes" id="UP000464735"/>
    </source>
</evidence>
<dbReference type="Proteomes" id="UP000464735">
    <property type="component" value="Chromosome"/>
</dbReference>
<accession>A0AAJ4JYQ2</accession>
<organism evidence="1 2">
    <name type="scientific">Spiroplasma citri</name>
    <dbReference type="NCBI Taxonomy" id="2133"/>
    <lineage>
        <taxon>Bacteria</taxon>
        <taxon>Bacillati</taxon>
        <taxon>Mycoplasmatota</taxon>
        <taxon>Mollicutes</taxon>
        <taxon>Entomoplasmatales</taxon>
        <taxon>Spiroplasmataceae</taxon>
        <taxon>Spiroplasma</taxon>
    </lineage>
</organism>
<name>A0AAJ4JYQ2_SPICI</name>
<gene>
    <name evidence="1" type="ORF">GL298_07585</name>
</gene>
<proteinExistence type="predicted"/>
<dbReference type="EMBL" id="CP046368">
    <property type="protein sequence ID" value="QIA69358.1"/>
    <property type="molecule type" value="Genomic_DNA"/>
</dbReference>
<dbReference type="RefSeq" id="WP_164028344.1">
    <property type="nucleotide sequence ID" value="NZ_CP046368.1"/>
</dbReference>
<reference evidence="1 2" key="1">
    <citation type="submission" date="2019-11" db="EMBL/GenBank/DDBJ databases">
        <title>Whole genome sequencing and comparative genomics analyses of five strains of Spiroplasma citri.</title>
        <authorList>
            <person name="Yokomi R."/>
            <person name="Chen J."/>
            <person name="Rattner R."/>
            <person name="Vidalakis G."/>
        </authorList>
    </citation>
    <scope>NUCLEOTIDE SEQUENCE [LARGE SCALE GENOMIC DNA]</scope>
    <source>
        <strain evidence="1 2">BR12</strain>
    </source>
</reference>
<evidence type="ECO:0000313" key="1">
    <source>
        <dbReference type="EMBL" id="QIA69358.1"/>
    </source>
</evidence>
<protein>
    <submittedName>
        <fullName evidence="1">Uncharacterized protein</fullName>
    </submittedName>
</protein>